<evidence type="ECO:0000313" key="3">
    <source>
        <dbReference type="Proteomes" id="UP000695022"/>
    </source>
</evidence>
<evidence type="ECO:0000313" key="4">
    <source>
        <dbReference type="RefSeq" id="XP_014671117.1"/>
    </source>
</evidence>
<dbReference type="InterPro" id="IPR008011">
    <property type="entry name" value="Complex1_LYR_dom"/>
</dbReference>
<dbReference type="InterPro" id="IPR040330">
    <property type="entry name" value="LYRM1"/>
</dbReference>
<proteinExistence type="inferred from homology"/>
<protein>
    <submittedName>
        <fullName evidence="4">LYR motif-containing protein 1-like</fullName>
    </submittedName>
</protein>
<dbReference type="Pfam" id="PF05347">
    <property type="entry name" value="Complex1_LYR"/>
    <property type="match status" value="1"/>
</dbReference>
<dbReference type="Proteomes" id="UP000695022">
    <property type="component" value="Unplaced"/>
</dbReference>
<comment type="similarity">
    <text evidence="1">Belongs to the complex I LYR family.</text>
</comment>
<organism evidence="3 4">
    <name type="scientific">Priapulus caudatus</name>
    <name type="common">Priapulid worm</name>
    <dbReference type="NCBI Taxonomy" id="37621"/>
    <lineage>
        <taxon>Eukaryota</taxon>
        <taxon>Metazoa</taxon>
        <taxon>Ecdysozoa</taxon>
        <taxon>Scalidophora</taxon>
        <taxon>Priapulida</taxon>
        <taxon>Priapulimorpha</taxon>
        <taxon>Priapulimorphida</taxon>
        <taxon>Priapulidae</taxon>
        <taxon>Priapulus</taxon>
    </lineage>
</organism>
<gene>
    <name evidence="4" type="primary">LOC106811899</name>
</gene>
<accession>A0ABM1EFZ6</accession>
<evidence type="ECO:0000256" key="1">
    <source>
        <dbReference type="ARBA" id="ARBA00009508"/>
    </source>
</evidence>
<sequence length="119" mass="13840">MALQLRTEVLSLYKRILRTGLSWQSASGSSEDTSNERDYILNEAKTLFRKNTLIRDETTIKLYIQEAEARLGLANHYRIPYPRPVNLPQTALPHGKPKKTQARIREESKPIYIKSYDTY</sequence>
<keyword evidence="3" id="KW-1185">Reference proteome</keyword>
<evidence type="ECO:0000259" key="2">
    <source>
        <dbReference type="Pfam" id="PF05347"/>
    </source>
</evidence>
<dbReference type="PANTHER" id="PTHR14273:SF0">
    <property type="entry name" value="LYR MOTIF-CONTAINING PROTEIN 1"/>
    <property type="match status" value="1"/>
</dbReference>
<dbReference type="GeneID" id="106811899"/>
<dbReference type="RefSeq" id="XP_014671117.1">
    <property type="nucleotide sequence ID" value="XM_014815631.1"/>
</dbReference>
<dbReference type="InterPro" id="IPR045294">
    <property type="entry name" value="Complex1_LYR_LYRM1"/>
</dbReference>
<reference evidence="4" key="1">
    <citation type="submission" date="2025-08" db="UniProtKB">
        <authorList>
            <consortium name="RefSeq"/>
        </authorList>
    </citation>
    <scope>IDENTIFICATION</scope>
</reference>
<dbReference type="PANTHER" id="PTHR14273">
    <property type="entry name" value="LYR MOTIF-CONTAINING PROTEIN 1"/>
    <property type="match status" value="1"/>
</dbReference>
<feature type="domain" description="Complex 1 LYR protein" evidence="2">
    <location>
        <begin position="8"/>
        <end position="71"/>
    </location>
</feature>
<name>A0ABM1EFZ6_PRICU</name>
<dbReference type="CDD" id="cd20261">
    <property type="entry name" value="Complex1_LYR_LYRM1"/>
    <property type="match status" value="1"/>
</dbReference>